<keyword evidence="3" id="KW-1185">Reference proteome</keyword>
<reference evidence="2 3" key="1">
    <citation type="journal article" date="2020" name="Genomics">
        <title>Complete, high-quality genomes from long-read metagenomic sequencing of two wolf lichen thalli reveals enigmatic genome architecture.</title>
        <authorList>
            <person name="McKenzie S.K."/>
            <person name="Walston R.F."/>
            <person name="Allen J.L."/>
        </authorList>
    </citation>
    <scope>NUCLEOTIDE SEQUENCE [LARGE SCALE GENOMIC DNA]</scope>
    <source>
        <strain evidence="2">WasteWater2</strain>
    </source>
</reference>
<dbReference type="OrthoDB" id="5400679at2759"/>
<feature type="signal peptide" evidence="1">
    <location>
        <begin position="1"/>
        <end position="18"/>
    </location>
</feature>
<evidence type="ECO:0000256" key="1">
    <source>
        <dbReference type="SAM" id="SignalP"/>
    </source>
</evidence>
<comment type="caution">
    <text evidence="2">The sequence shown here is derived from an EMBL/GenBank/DDBJ whole genome shotgun (WGS) entry which is preliminary data.</text>
</comment>
<evidence type="ECO:0000313" key="3">
    <source>
        <dbReference type="Proteomes" id="UP000578531"/>
    </source>
</evidence>
<dbReference type="AlphaFoldDB" id="A0A8H6G241"/>
<feature type="chain" id="PRO_5034355206" evidence="1">
    <location>
        <begin position="19"/>
        <end position="312"/>
    </location>
</feature>
<dbReference type="Proteomes" id="UP000578531">
    <property type="component" value="Unassembled WGS sequence"/>
</dbReference>
<evidence type="ECO:0000313" key="2">
    <source>
        <dbReference type="EMBL" id="KAF6238984.1"/>
    </source>
</evidence>
<gene>
    <name evidence="2" type="ORF">HO173_002856</name>
</gene>
<accession>A0A8H6G241</accession>
<dbReference type="GeneID" id="59284527"/>
<protein>
    <submittedName>
        <fullName evidence="2">Uncharacterized protein</fullName>
    </submittedName>
</protein>
<dbReference type="EMBL" id="JACCJC010000007">
    <property type="protein sequence ID" value="KAF6238984.1"/>
    <property type="molecule type" value="Genomic_DNA"/>
</dbReference>
<dbReference type="RefSeq" id="XP_037168280.1">
    <property type="nucleotide sequence ID" value="XM_037304787.1"/>
</dbReference>
<keyword evidence="1" id="KW-0732">Signal</keyword>
<proteinExistence type="predicted"/>
<sequence length="312" mass="33981">MPWILLLEVLILPAFALCAVVPQPSDTYDLLQGPVISPALYFPENLSSATNDTSFDEVLKLRCDPVRYGRNLNVGSCRKVFNFIAQDDTQTVFAERSNVQPHDLNLPFRATSSDGLCYVQPILAEGAVTARASPREVGNAAYTLFQECVVKRGMGGIAGDIGGDNNLDVMIASYKPNVRCNTFSAPSWNSCVSIFSNMNAAKTRQTFGHLPDQRVQVRLPVTYKAADRRCMVKIDITGQPTGLSWYEVWEAVVALASTCVRGRQKCGRAAGLGVGRNIFLQLSDEHPDATTQPLSIGSQNLSFLTSGEGIAR</sequence>
<organism evidence="2 3">
    <name type="scientific">Letharia columbiana</name>
    <dbReference type="NCBI Taxonomy" id="112416"/>
    <lineage>
        <taxon>Eukaryota</taxon>
        <taxon>Fungi</taxon>
        <taxon>Dikarya</taxon>
        <taxon>Ascomycota</taxon>
        <taxon>Pezizomycotina</taxon>
        <taxon>Lecanoromycetes</taxon>
        <taxon>OSLEUM clade</taxon>
        <taxon>Lecanoromycetidae</taxon>
        <taxon>Lecanorales</taxon>
        <taxon>Lecanorineae</taxon>
        <taxon>Parmeliaceae</taxon>
        <taxon>Letharia</taxon>
    </lineage>
</organism>
<name>A0A8H6G241_9LECA</name>